<protein>
    <submittedName>
        <fullName evidence="1">Uncharacterized protein</fullName>
    </submittedName>
</protein>
<proteinExistence type="predicted"/>
<gene>
    <name evidence="1" type="ORF">UFOVP972_324</name>
</gene>
<name>A0A6J5Q2R7_9CAUD</name>
<evidence type="ECO:0000313" key="1">
    <source>
        <dbReference type="EMBL" id="CAB4175705.1"/>
    </source>
</evidence>
<dbReference type="EMBL" id="LR796923">
    <property type="protein sequence ID" value="CAB4175705.1"/>
    <property type="molecule type" value="Genomic_DNA"/>
</dbReference>
<organism evidence="1">
    <name type="scientific">uncultured Caudovirales phage</name>
    <dbReference type="NCBI Taxonomy" id="2100421"/>
    <lineage>
        <taxon>Viruses</taxon>
        <taxon>Duplodnaviria</taxon>
        <taxon>Heunggongvirae</taxon>
        <taxon>Uroviricota</taxon>
        <taxon>Caudoviricetes</taxon>
        <taxon>Peduoviridae</taxon>
        <taxon>Maltschvirus</taxon>
        <taxon>Maltschvirus maltsch</taxon>
    </lineage>
</organism>
<reference evidence="1" key="1">
    <citation type="submission" date="2020-05" db="EMBL/GenBank/DDBJ databases">
        <authorList>
            <person name="Chiriac C."/>
            <person name="Salcher M."/>
            <person name="Ghai R."/>
            <person name="Kavagutti S V."/>
        </authorList>
    </citation>
    <scope>NUCLEOTIDE SEQUENCE</scope>
</reference>
<sequence>MCINDNNQPEGACVVKGKEYEVENEYNNSLDQKVYIIKGITNEGITKMGMRWIGYNATRFRVTDDSKATKKEYEFALN</sequence>
<accession>A0A6J5Q2R7</accession>